<evidence type="ECO:0008006" key="4">
    <source>
        <dbReference type="Google" id="ProtNLM"/>
    </source>
</evidence>
<keyword evidence="3" id="KW-1185">Reference proteome</keyword>
<name>A0A1B7MGJ4_9AGAM</name>
<dbReference type="InParanoid" id="A0A1B7MGJ4"/>
<accession>A0A1B7MGJ4</accession>
<proteinExistence type="predicted"/>
<gene>
    <name evidence="2" type="ORF">K503DRAFT_56555</name>
</gene>
<evidence type="ECO:0000313" key="2">
    <source>
        <dbReference type="EMBL" id="OAX31709.1"/>
    </source>
</evidence>
<dbReference type="Proteomes" id="UP000092154">
    <property type="component" value="Unassembled WGS sequence"/>
</dbReference>
<protein>
    <recommendedName>
        <fullName evidence="4">Secreted protein</fullName>
    </recommendedName>
</protein>
<feature type="chain" id="PRO_5008597306" description="Secreted protein" evidence="1">
    <location>
        <begin position="18"/>
        <end position="138"/>
    </location>
</feature>
<feature type="signal peptide" evidence="1">
    <location>
        <begin position="1"/>
        <end position="17"/>
    </location>
</feature>
<reference evidence="2 3" key="1">
    <citation type="submission" date="2016-06" db="EMBL/GenBank/DDBJ databases">
        <title>Comparative genomics of the ectomycorrhizal sister species Rhizopogon vinicolor and Rhizopogon vesiculosus (Basidiomycota: Boletales) reveals a divergence of the mating type B locus.</title>
        <authorList>
            <consortium name="DOE Joint Genome Institute"/>
            <person name="Mujic A.B."/>
            <person name="Kuo A."/>
            <person name="Tritt A."/>
            <person name="Lipzen A."/>
            <person name="Chen C."/>
            <person name="Johnson J."/>
            <person name="Sharma A."/>
            <person name="Barry K."/>
            <person name="Grigoriev I.V."/>
            <person name="Spatafora J.W."/>
        </authorList>
    </citation>
    <scope>NUCLEOTIDE SEQUENCE [LARGE SCALE GENOMIC DNA]</scope>
    <source>
        <strain evidence="2 3">AM-OR11-026</strain>
    </source>
</reference>
<dbReference type="AlphaFoldDB" id="A0A1B7MGJ4"/>
<evidence type="ECO:0000256" key="1">
    <source>
        <dbReference type="SAM" id="SignalP"/>
    </source>
</evidence>
<organism evidence="2 3">
    <name type="scientific">Rhizopogon vinicolor AM-OR11-026</name>
    <dbReference type="NCBI Taxonomy" id="1314800"/>
    <lineage>
        <taxon>Eukaryota</taxon>
        <taxon>Fungi</taxon>
        <taxon>Dikarya</taxon>
        <taxon>Basidiomycota</taxon>
        <taxon>Agaricomycotina</taxon>
        <taxon>Agaricomycetes</taxon>
        <taxon>Agaricomycetidae</taxon>
        <taxon>Boletales</taxon>
        <taxon>Suillineae</taxon>
        <taxon>Rhizopogonaceae</taxon>
        <taxon>Rhizopogon</taxon>
    </lineage>
</organism>
<keyword evidence="1" id="KW-0732">Signal</keyword>
<dbReference type="EMBL" id="KV449279">
    <property type="protein sequence ID" value="OAX31709.1"/>
    <property type="molecule type" value="Genomic_DNA"/>
</dbReference>
<evidence type="ECO:0000313" key="3">
    <source>
        <dbReference type="Proteomes" id="UP000092154"/>
    </source>
</evidence>
<sequence length="138" mass="15654">MCLILHLLVYLTGLSPSQRCAFPLTAVSQAIQVRRKSAPDLFFACTLYRYKGLGGHQSHPLPVSCGCDVYVPYIRIPPESGLTNTHSIPAAQRKGMHPNTFSIECQLLLTTRQWYNFKKHSQVNNAQYICHQYDFHTS</sequence>